<dbReference type="PIRSF" id="PIRSF029745">
    <property type="entry name" value="FhaC"/>
    <property type="match status" value="1"/>
</dbReference>
<accession>A0A3S4QNI6</accession>
<evidence type="ECO:0000256" key="4">
    <source>
        <dbReference type="SAM" id="SignalP"/>
    </source>
</evidence>
<feature type="signal peptide" evidence="4">
    <location>
        <begin position="1"/>
        <end position="29"/>
    </location>
</feature>
<evidence type="ECO:0000313" key="8">
    <source>
        <dbReference type="Proteomes" id="UP000274100"/>
    </source>
</evidence>
<evidence type="ECO:0000313" key="7">
    <source>
        <dbReference type="EMBL" id="VEG12418.1"/>
    </source>
</evidence>
<dbReference type="Pfam" id="PF08479">
    <property type="entry name" value="POTRA_2"/>
    <property type="match status" value="1"/>
</dbReference>
<dbReference type="GO" id="GO:0046819">
    <property type="term" value="P:protein secretion by the type V secretion system"/>
    <property type="evidence" value="ECO:0007669"/>
    <property type="project" value="TreeGrafter"/>
</dbReference>
<dbReference type="EMBL" id="LR134343">
    <property type="protein sequence ID" value="VEG12418.1"/>
    <property type="molecule type" value="Genomic_DNA"/>
</dbReference>
<dbReference type="KEGG" id="mcun:NCTC10297_00340"/>
<dbReference type="InterPro" id="IPR005565">
    <property type="entry name" value="Hemolysn_activator_HlyB_C"/>
</dbReference>
<keyword evidence="1" id="KW-1134">Transmembrane beta strand</keyword>
<protein>
    <submittedName>
        <fullName evidence="7">Outer membrane protein/protective antigen OMA87</fullName>
    </submittedName>
</protein>
<evidence type="ECO:0000256" key="1">
    <source>
        <dbReference type="ARBA" id="ARBA00022452"/>
    </source>
</evidence>
<dbReference type="InterPro" id="IPR051544">
    <property type="entry name" value="TPS_OM_transporter"/>
</dbReference>
<evidence type="ECO:0000256" key="2">
    <source>
        <dbReference type="ARBA" id="ARBA00022692"/>
    </source>
</evidence>
<dbReference type="Proteomes" id="UP000274100">
    <property type="component" value="Chromosome"/>
</dbReference>
<sequence length="581" mass="64736">MVATKHAAARTHKAMLLAVLLPLSTSAFANTSQSTNLNLIQNQSLAEQRLFTQAQMAAETRAILPASVGVSSSQSLDLPNESVCFNIQQVLLDVADDAKADFQFLAKKLNKKSTGLIGSCVGEQGLQKIIDFAYYQILNQGYITSQVLLKPQDLASGQLVLSVIAGRVANIYRTLDDTNISLHNAMSIKTYDVLNLRKLEQSSQNLRLPYDTQAMIHIKPSDKTNENAGFSDLIVQRNKGNKIGTQLFVNNFGNQSTGVHQSGIGLNIAEPLWSNDNLYVQYLSTLDGINSTKLQANNQNLYLNYRYPFKNWQLKLSYNYNRYTQALAGLNHNPIYKGKTVRKQAQLSYLLYQSGDSKLTGIGEISHKDSKYYIDDLPILVQRRKSSNYRLALDFEKTFYNQSKLALEGGFSHGIGAFDALPSPERYYRDVDSRPLIWQFTGNYRLPLATANHRFGLNTRFFGQYSRDNLPTAEQFIIGDQYAVRGFDGKRLAAGNNGLVVGQEIYYQLPVKNPHQFYTAIDQGWVSADGLGSASKQATGAVLGYRFMTKRLSFDGFIGKPMRANGLSKNANVGFQIAFGY</sequence>
<dbReference type="AlphaFoldDB" id="A0A3S4QNI6"/>
<feature type="domain" description="Haemolysin activator HlyB C-terminal" evidence="5">
    <location>
        <begin position="229"/>
        <end position="546"/>
    </location>
</feature>
<keyword evidence="4" id="KW-0732">Signal</keyword>
<keyword evidence="2" id="KW-0812">Transmembrane</keyword>
<dbReference type="RefSeq" id="WP_126329654.1">
    <property type="nucleotide sequence ID" value="NZ_LR134343.1"/>
</dbReference>
<name>A0A3S4QNI6_9GAMM</name>
<dbReference type="PANTHER" id="PTHR34597:SF3">
    <property type="entry name" value="OUTER MEMBRANE TRANSPORTER CDIB"/>
    <property type="match status" value="1"/>
</dbReference>
<dbReference type="Gene3D" id="2.40.160.50">
    <property type="entry name" value="membrane protein fhac: a member of the omp85/tpsb transporter family"/>
    <property type="match status" value="1"/>
</dbReference>
<dbReference type="InterPro" id="IPR027282">
    <property type="entry name" value="TPS"/>
</dbReference>
<feature type="domain" description="Polypeptide-transport-associated ShlB-type" evidence="6">
    <location>
        <begin position="106"/>
        <end position="166"/>
    </location>
</feature>
<dbReference type="GO" id="GO:0008320">
    <property type="term" value="F:protein transmembrane transporter activity"/>
    <property type="evidence" value="ECO:0007669"/>
    <property type="project" value="TreeGrafter"/>
</dbReference>
<organism evidence="7 8">
    <name type="scientific">Moraxella cuniculi</name>
    <dbReference type="NCBI Taxonomy" id="34061"/>
    <lineage>
        <taxon>Bacteria</taxon>
        <taxon>Pseudomonadati</taxon>
        <taxon>Pseudomonadota</taxon>
        <taxon>Gammaproteobacteria</taxon>
        <taxon>Moraxellales</taxon>
        <taxon>Moraxellaceae</taxon>
        <taxon>Moraxella</taxon>
    </lineage>
</organism>
<dbReference type="GO" id="GO:0098046">
    <property type="term" value="C:type V protein secretion system complex"/>
    <property type="evidence" value="ECO:0007669"/>
    <property type="project" value="TreeGrafter"/>
</dbReference>
<dbReference type="Gene3D" id="3.10.20.310">
    <property type="entry name" value="membrane protein fhac"/>
    <property type="match status" value="1"/>
</dbReference>
<dbReference type="Pfam" id="PF03865">
    <property type="entry name" value="ShlB"/>
    <property type="match status" value="1"/>
</dbReference>
<evidence type="ECO:0000256" key="3">
    <source>
        <dbReference type="ARBA" id="ARBA00023237"/>
    </source>
</evidence>
<evidence type="ECO:0000259" key="6">
    <source>
        <dbReference type="Pfam" id="PF08479"/>
    </source>
</evidence>
<gene>
    <name evidence="7" type="ORF">NCTC10297_00340</name>
</gene>
<evidence type="ECO:0000259" key="5">
    <source>
        <dbReference type="Pfam" id="PF03865"/>
    </source>
</evidence>
<dbReference type="OrthoDB" id="290122at2"/>
<keyword evidence="1" id="KW-0472">Membrane</keyword>
<feature type="chain" id="PRO_5018596208" evidence="4">
    <location>
        <begin position="30"/>
        <end position="581"/>
    </location>
</feature>
<dbReference type="InterPro" id="IPR013686">
    <property type="entry name" value="Polypept-transport_assoc_ShlB"/>
</dbReference>
<dbReference type="PANTHER" id="PTHR34597">
    <property type="entry name" value="SLR1661 PROTEIN"/>
    <property type="match status" value="1"/>
</dbReference>
<keyword evidence="3" id="KW-0998">Cell outer membrane</keyword>
<proteinExistence type="predicted"/>
<reference evidence="7 8" key="1">
    <citation type="submission" date="2018-12" db="EMBL/GenBank/DDBJ databases">
        <authorList>
            <consortium name="Pathogen Informatics"/>
        </authorList>
    </citation>
    <scope>NUCLEOTIDE SEQUENCE [LARGE SCALE GENOMIC DNA]</scope>
    <source>
        <strain evidence="7 8">NCTC10297</strain>
    </source>
</reference>